<gene>
    <name evidence="4" type="ORF">ACFPQA_07795</name>
</gene>
<organism evidence="4 5">
    <name type="scientific">Marinobacter koreensis</name>
    <dbReference type="NCBI Taxonomy" id="335974"/>
    <lineage>
        <taxon>Bacteria</taxon>
        <taxon>Pseudomonadati</taxon>
        <taxon>Pseudomonadota</taxon>
        <taxon>Gammaproteobacteria</taxon>
        <taxon>Pseudomonadales</taxon>
        <taxon>Marinobacteraceae</taxon>
        <taxon>Marinobacter</taxon>
    </lineage>
</organism>
<evidence type="ECO:0000256" key="2">
    <source>
        <dbReference type="SAM" id="MobiDB-lite"/>
    </source>
</evidence>
<accession>A0ABW0RJM8</accession>
<reference evidence="5" key="1">
    <citation type="journal article" date="2019" name="Int. J. Syst. Evol. Microbiol.">
        <title>The Global Catalogue of Microorganisms (GCM) 10K type strain sequencing project: providing services to taxonomists for standard genome sequencing and annotation.</title>
        <authorList>
            <consortium name="The Broad Institute Genomics Platform"/>
            <consortium name="The Broad Institute Genome Sequencing Center for Infectious Disease"/>
            <person name="Wu L."/>
            <person name="Ma J."/>
        </authorList>
    </citation>
    <scope>NUCLEOTIDE SEQUENCE [LARGE SCALE GENOMIC DNA]</scope>
    <source>
        <strain evidence="5">CGMCC 4.1799</strain>
    </source>
</reference>
<name>A0ABW0RJM8_9GAMM</name>
<proteinExistence type="predicted"/>
<dbReference type="PROSITE" id="PS00136">
    <property type="entry name" value="SUBTILASE_ASP"/>
    <property type="match status" value="1"/>
</dbReference>
<dbReference type="InterPro" id="IPR036852">
    <property type="entry name" value="Peptidase_S8/S53_dom_sf"/>
</dbReference>
<dbReference type="InterPro" id="IPR023827">
    <property type="entry name" value="Peptidase_S8_Asp-AS"/>
</dbReference>
<protein>
    <submittedName>
        <fullName evidence="4">S8 family peptidase</fullName>
    </submittedName>
</protein>
<keyword evidence="5" id="KW-1185">Reference proteome</keyword>
<comment type="caution">
    <text evidence="4">The sequence shown here is derived from an EMBL/GenBank/DDBJ whole genome shotgun (WGS) entry which is preliminary data.</text>
</comment>
<evidence type="ECO:0000256" key="1">
    <source>
        <dbReference type="ARBA" id="ARBA00022801"/>
    </source>
</evidence>
<dbReference type="EMBL" id="JBHSNL010000001">
    <property type="protein sequence ID" value="MFC5544949.1"/>
    <property type="molecule type" value="Genomic_DNA"/>
</dbReference>
<dbReference type="SUPFAM" id="SSF52743">
    <property type="entry name" value="Subtilisin-like"/>
    <property type="match status" value="1"/>
</dbReference>
<dbReference type="InterPro" id="IPR034074">
    <property type="entry name" value="Y4bN_pept_dom"/>
</dbReference>
<keyword evidence="1" id="KW-0378">Hydrolase</keyword>
<evidence type="ECO:0000313" key="4">
    <source>
        <dbReference type="EMBL" id="MFC5544949.1"/>
    </source>
</evidence>
<dbReference type="Proteomes" id="UP001596055">
    <property type="component" value="Unassembled WGS sequence"/>
</dbReference>
<dbReference type="InterPro" id="IPR000209">
    <property type="entry name" value="Peptidase_S8/S53_dom"/>
</dbReference>
<feature type="domain" description="Peptidase S8/S53" evidence="3">
    <location>
        <begin position="278"/>
        <end position="604"/>
    </location>
</feature>
<sequence>MAERKRHLLVKRHSFSEPFSNRSPVPSKGVPSRQREQHGRQLLENIRNSFIEHDQKRQNQQNFLDENPGIYIEIKGYPNQPLPLEKLDNRDFDLRQVRLDGEIEAALVFIPENRRNAFTRKIEKYLDPRKDARGKPGNQALVDSIESVRLANIRSFWTDAASAFPRDHNQRNWLELWLKAPNQLESIPTIKAQLAEITNATISSHQLNFFDTTVLLAHASTAELERAVTLFGCLEELRLAKQPATFWGGLSNQDQQEWADELLNRLQPSDDFGVTSATILDSGVNHDHPLLRPFTDGQKSTVWAPMWPKYDFYNPPAPYEPHGSLQAGLAIYGDLRDTLASPHPFSVPFDLESARILPPAGGNQPDLYGAITRGTALKLEIDRPNRNRVYSLAVTAEPEPITGQPSSWSAEIDSFTSGIEDDVRRIFLISAGNATAVQPTPDHWDQVSNTPIEDPAQAWNAVTVGAFTDNDVIDDPTFQGWTPLASKGDVAPQSRSSLCWDWVDQAPFKPDFVMEGGNYLLSPNQTTTDAADTVALLTTSGRSTSPLFEYHGDTSAACALATNYAAHLWATYPDYWPETIRGLLTHSAEWTEKMRSRFKSLLANKSPAEAKAEMLRVVGNGVPNLGKAISSANNYLTLITENYIQPFRKKDGARPSDDPSLNEMHLVRLPWPRAKLAELPPETRVRLKVTLSYFIEPNPGRRGYRSKFRYQSFGLRFAVLRPQQSEPNFRAMINDEAKDPSYDGPEGDDNGWQFGSRLRSRGSIHCDTWEGTAADLALRHTLAVYPVSGWWKYRKAKERWRSSARYSLIVSLEVPENSVDIYSEVENYVSVGASTSVQV</sequence>
<evidence type="ECO:0000259" key="3">
    <source>
        <dbReference type="Pfam" id="PF00082"/>
    </source>
</evidence>
<feature type="compositionally biased region" description="Basic residues" evidence="2">
    <location>
        <begin position="1"/>
        <end position="13"/>
    </location>
</feature>
<feature type="region of interest" description="Disordered" evidence="2">
    <location>
        <begin position="1"/>
        <end position="38"/>
    </location>
</feature>
<evidence type="ECO:0000313" key="5">
    <source>
        <dbReference type="Proteomes" id="UP001596055"/>
    </source>
</evidence>
<dbReference type="Gene3D" id="3.40.50.200">
    <property type="entry name" value="Peptidase S8/S53 domain"/>
    <property type="match status" value="1"/>
</dbReference>
<dbReference type="RefSeq" id="WP_248153544.1">
    <property type="nucleotide sequence ID" value="NZ_JAKZAJ010000001.1"/>
</dbReference>
<dbReference type="CDD" id="cd04847">
    <property type="entry name" value="Peptidases_S8_Subtilisin_like_2"/>
    <property type="match status" value="1"/>
</dbReference>
<dbReference type="Pfam" id="PF00082">
    <property type="entry name" value="Peptidase_S8"/>
    <property type="match status" value="1"/>
</dbReference>